<keyword evidence="3" id="KW-1185">Reference proteome</keyword>
<protein>
    <submittedName>
        <fullName evidence="2">Uncharacterized protein</fullName>
    </submittedName>
</protein>
<proteinExistence type="predicted"/>
<dbReference type="Proteomes" id="UP000243459">
    <property type="component" value="Chromosome 2"/>
</dbReference>
<name>A0A5P1FLJ5_ASPOF</name>
<accession>A0A5P1FLJ5</accession>
<dbReference type="AlphaFoldDB" id="A0A5P1FLJ5"/>
<evidence type="ECO:0000313" key="2">
    <source>
        <dbReference type="EMBL" id="ONK78593.1"/>
    </source>
</evidence>
<organism evidence="2 3">
    <name type="scientific">Asparagus officinalis</name>
    <name type="common">Garden asparagus</name>
    <dbReference type="NCBI Taxonomy" id="4686"/>
    <lineage>
        <taxon>Eukaryota</taxon>
        <taxon>Viridiplantae</taxon>
        <taxon>Streptophyta</taxon>
        <taxon>Embryophyta</taxon>
        <taxon>Tracheophyta</taxon>
        <taxon>Spermatophyta</taxon>
        <taxon>Magnoliopsida</taxon>
        <taxon>Liliopsida</taxon>
        <taxon>Asparagales</taxon>
        <taxon>Asparagaceae</taxon>
        <taxon>Asparagoideae</taxon>
        <taxon>Asparagus</taxon>
    </lineage>
</organism>
<sequence length="108" mass="12553">MRDNTEGMARFDLRKVDERSVLPTPGSRYSSQHSPDDEWKFYLNQISGLLSTQRIAKTKVDVWLLESSDGTLQKQKVSLTLDDRSLTSSKKILSRMFRKWIAFKCCSY</sequence>
<feature type="compositionally biased region" description="Basic and acidic residues" evidence="1">
    <location>
        <begin position="1"/>
        <end position="20"/>
    </location>
</feature>
<gene>
    <name evidence="2" type="ORF">A4U43_C02F20440</name>
</gene>
<evidence type="ECO:0000313" key="3">
    <source>
        <dbReference type="Proteomes" id="UP000243459"/>
    </source>
</evidence>
<evidence type="ECO:0000256" key="1">
    <source>
        <dbReference type="SAM" id="MobiDB-lite"/>
    </source>
</evidence>
<reference evidence="3" key="1">
    <citation type="journal article" date="2017" name="Nat. Commun.">
        <title>The asparagus genome sheds light on the origin and evolution of a young Y chromosome.</title>
        <authorList>
            <person name="Harkess A."/>
            <person name="Zhou J."/>
            <person name="Xu C."/>
            <person name="Bowers J.E."/>
            <person name="Van der Hulst R."/>
            <person name="Ayyampalayam S."/>
            <person name="Mercati F."/>
            <person name="Riccardi P."/>
            <person name="McKain M.R."/>
            <person name="Kakrana A."/>
            <person name="Tang H."/>
            <person name="Ray J."/>
            <person name="Groenendijk J."/>
            <person name="Arikit S."/>
            <person name="Mathioni S.M."/>
            <person name="Nakano M."/>
            <person name="Shan H."/>
            <person name="Telgmann-Rauber A."/>
            <person name="Kanno A."/>
            <person name="Yue Z."/>
            <person name="Chen H."/>
            <person name="Li W."/>
            <person name="Chen Y."/>
            <person name="Xu X."/>
            <person name="Zhang Y."/>
            <person name="Luo S."/>
            <person name="Chen H."/>
            <person name="Gao J."/>
            <person name="Mao Z."/>
            <person name="Pires J.C."/>
            <person name="Luo M."/>
            <person name="Kudrna D."/>
            <person name="Wing R.A."/>
            <person name="Meyers B.C."/>
            <person name="Yi K."/>
            <person name="Kong H."/>
            <person name="Lavrijsen P."/>
            <person name="Sunseri F."/>
            <person name="Falavigna A."/>
            <person name="Ye Y."/>
            <person name="Leebens-Mack J.H."/>
            <person name="Chen G."/>
        </authorList>
    </citation>
    <scope>NUCLEOTIDE SEQUENCE [LARGE SCALE GENOMIC DNA]</scope>
    <source>
        <strain evidence="3">cv. DH0086</strain>
    </source>
</reference>
<dbReference type="Gramene" id="ONK78593">
    <property type="protein sequence ID" value="ONK78593"/>
    <property type="gene ID" value="A4U43_C02F20440"/>
</dbReference>
<feature type="region of interest" description="Disordered" evidence="1">
    <location>
        <begin position="1"/>
        <end position="35"/>
    </location>
</feature>
<dbReference type="EMBL" id="CM007382">
    <property type="protein sequence ID" value="ONK78593.1"/>
    <property type="molecule type" value="Genomic_DNA"/>
</dbReference>